<feature type="domain" description="CBM20" evidence="11">
    <location>
        <begin position="639"/>
        <end position="742"/>
    </location>
</feature>
<dbReference type="PANTHER" id="PTHR10357:SF215">
    <property type="entry name" value="ALPHA-AMYLASE 1"/>
    <property type="match status" value="1"/>
</dbReference>
<reference evidence="12 13" key="1">
    <citation type="journal article" date="2017" name="BMC Genomics">
        <title>Comparative genomic and phylogenomic analyses of the Bifidobacteriaceae family.</title>
        <authorList>
            <person name="Lugli G.A."/>
            <person name="Milani C."/>
            <person name="Turroni F."/>
            <person name="Duranti S."/>
            <person name="Mancabelli L."/>
            <person name="Mangifesta M."/>
            <person name="Ferrario C."/>
            <person name="Modesto M."/>
            <person name="Mattarelli P."/>
            <person name="Jiri K."/>
            <person name="van Sinderen D."/>
            <person name="Ventura M."/>
        </authorList>
    </citation>
    <scope>NUCLEOTIDE SEQUENCE [LARGE SCALE GENOMIC DNA]</scope>
    <source>
        <strain evidence="12 13">DSM 100196</strain>
    </source>
</reference>
<dbReference type="InterPro" id="IPR006047">
    <property type="entry name" value="GH13_cat_dom"/>
</dbReference>
<comment type="similarity">
    <text evidence="3 10">Belongs to the glycosyl hydrolase 13 family.</text>
</comment>
<dbReference type="InterPro" id="IPR031319">
    <property type="entry name" value="A-amylase_C"/>
</dbReference>
<evidence type="ECO:0000256" key="6">
    <source>
        <dbReference type="ARBA" id="ARBA00022723"/>
    </source>
</evidence>
<evidence type="ECO:0000256" key="7">
    <source>
        <dbReference type="ARBA" id="ARBA00022729"/>
    </source>
</evidence>
<dbReference type="SMART" id="SM00642">
    <property type="entry name" value="Aamy"/>
    <property type="match status" value="1"/>
</dbReference>
<dbReference type="Pfam" id="PF00686">
    <property type="entry name" value="CBM_20"/>
    <property type="match status" value="1"/>
</dbReference>
<organism evidence="12 13">
    <name type="scientific">Bifidobacterium myosotis</name>
    <dbReference type="NCBI Taxonomy" id="1630166"/>
    <lineage>
        <taxon>Bacteria</taxon>
        <taxon>Bacillati</taxon>
        <taxon>Actinomycetota</taxon>
        <taxon>Actinomycetes</taxon>
        <taxon>Bifidobacteriales</taxon>
        <taxon>Bifidobacteriaceae</taxon>
        <taxon>Bifidobacterium</taxon>
    </lineage>
</organism>
<comment type="cofactor">
    <cofactor evidence="2">
        <name>Ca(2+)</name>
        <dbReference type="ChEBI" id="CHEBI:29108"/>
    </cofactor>
</comment>
<protein>
    <recommendedName>
        <fullName evidence="5">Alpha-amylase</fullName>
        <ecNumber evidence="4">3.2.1.1</ecNumber>
    </recommendedName>
    <alternativeName>
        <fullName evidence="9">1,4-alpha-D-glucan glucanohydrolase</fullName>
    </alternativeName>
</protein>
<comment type="catalytic activity">
    <reaction evidence="1">
        <text>Endohydrolysis of (1-&gt;4)-alpha-D-glucosidic linkages in polysaccharides containing three or more (1-&gt;4)-alpha-linked D-glucose units.</text>
        <dbReference type="EC" id="3.2.1.1"/>
    </reaction>
</comment>
<dbReference type="CDD" id="cd00604">
    <property type="entry name" value="IPT_CGTD"/>
    <property type="match status" value="1"/>
</dbReference>
<dbReference type="InterPro" id="IPR006046">
    <property type="entry name" value="Alpha_amylase"/>
</dbReference>
<dbReference type="Gene3D" id="3.20.20.80">
    <property type="entry name" value="Glycosidases"/>
    <property type="match status" value="1"/>
</dbReference>
<accession>A0A261FEU9</accession>
<dbReference type="InterPro" id="IPR014756">
    <property type="entry name" value="Ig_E-set"/>
</dbReference>
<sequence>MSRINTLFRKLSDAIIVTALSGTMLAVGLPANIVQAEEPLFTSQSSSSNVPASTADMTGDVIYQLITDRFYDGDSSNNNPASAIGEYSADRTNWQLYWGGDFAGVAEKMSYLKNLGVGAIWISPPVQNISSPVTDSSGLSAGYHGYWGMDYYVPDPHFGSWNDFDTMISAAHKNGIKVIMDWAANHTSPEDVNDSSYGVNGALLESGKELATYNNDPNGYFHHNGGVTNYSDRYESQYKNLFNLADLAQENSAVTTYLENAIDLWASHGVDGIRMDAVKHMSSGFLKSYADHIYDEHSVFIFGEWADTSGSALWNDEVKFANASGQSLENFDLNSSLRNVFAYGSSMKELNSALERQQSSFDWSNQLVNFVNGHDVSRFLSINDDKTLFDEATVVNMTVPGIPSIYYGDEQYSHNDSTNASGQVGGDPYNRQAMSSFDESTRNFKIVRALSDLRKSNPALRYGALTERWINDDVYVYERRFYDDVVLIAVNKGNDSYTLSNLYTALPAGTYDDVLGGRLGGGSLKVSAGTEDAANIASEYVLRGGQSAVWSYTAAAADSPQIGNIGPTMGHAGDVVSVAGKNFGGQEGTIFVDGVPAEIKYWSDEEVDFVVPAETPSGTQNVVLTTSASVKSNAISYHVLTAPQTAVTFTVTDTSTSYGDEVYLTGNVPELGNWSTDTAEAIGPLVCPNYPTWFVMASVPAGMTVEYKFFVKKADGTVVWEGGSNHQYTVPESGTGAVSVQW</sequence>
<dbReference type="SUPFAM" id="SSF51445">
    <property type="entry name" value="(Trans)glycosidases"/>
    <property type="match status" value="1"/>
</dbReference>
<dbReference type="PANTHER" id="PTHR10357">
    <property type="entry name" value="ALPHA-AMYLASE FAMILY MEMBER"/>
    <property type="match status" value="1"/>
</dbReference>
<dbReference type="EMBL" id="MWWW01000027">
    <property type="protein sequence ID" value="OZG57545.1"/>
    <property type="molecule type" value="Genomic_DNA"/>
</dbReference>
<keyword evidence="7" id="KW-0732">Signal</keyword>
<dbReference type="InterPro" id="IPR002909">
    <property type="entry name" value="IPT_dom"/>
</dbReference>
<dbReference type="Pfam" id="PF02806">
    <property type="entry name" value="Alpha-amylase_C"/>
    <property type="match status" value="1"/>
</dbReference>
<dbReference type="GO" id="GO:0046872">
    <property type="term" value="F:metal ion binding"/>
    <property type="evidence" value="ECO:0007669"/>
    <property type="project" value="UniProtKB-KW"/>
</dbReference>
<comment type="caution">
    <text evidence="12">The sequence shown here is derived from an EMBL/GenBank/DDBJ whole genome shotgun (WGS) entry which is preliminary data.</text>
</comment>
<dbReference type="SUPFAM" id="SSF49452">
    <property type="entry name" value="Starch-binding domain-like"/>
    <property type="match status" value="1"/>
</dbReference>
<dbReference type="PROSITE" id="PS51166">
    <property type="entry name" value="CBM20"/>
    <property type="match status" value="1"/>
</dbReference>
<evidence type="ECO:0000256" key="1">
    <source>
        <dbReference type="ARBA" id="ARBA00000548"/>
    </source>
</evidence>
<dbReference type="SMART" id="SM01065">
    <property type="entry name" value="CBM_2"/>
    <property type="match status" value="1"/>
</dbReference>
<dbReference type="SUPFAM" id="SSF81296">
    <property type="entry name" value="E set domains"/>
    <property type="match status" value="1"/>
</dbReference>
<dbReference type="Pfam" id="PF00128">
    <property type="entry name" value="Alpha-amylase"/>
    <property type="match status" value="1"/>
</dbReference>
<evidence type="ECO:0000256" key="9">
    <source>
        <dbReference type="ARBA" id="ARBA00030238"/>
    </source>
</evidence>
<dbReference type="Proteomes" id="UP000216871">
    <property type="component" value="Unassembled WGS sequence"/>
</dbReference>
<evidence type="ECO:0000313" key="12">
    <source>
        <dbReference type="EMBL" id="OZG57545.1"/>
    </source>
</evidence>
<gene>
    <name evidence="12" type="ORF">BMYO_1864</name>
</gene>
<proteinExistence type="inferred from homology"/>
<dbReference type="GO" id="GO:0004556">
    <property type="term" value="F:alpha-amylase activity"/>
    <property type="evidence" value="ECO:0007669"/>
    <property type="project" value="UniProtKB-EC"/>
</dbReference>
<evidence type="ECO:0000256" key="8">
    <source>
        <dbReference type="ARBA" id="ARBA00022837"/>
    </source>
</evidence>
<dbReference type="CDD" id="cd11320">
    <property type="entry name" value="AmyAc_AmyMalt_CGTase_like"/>
    <property type="match status" value="1"/>
</dbReference>
<dbReference type="Gene3D" id="2.60.40.1180">
    <property type="entry name" value="Golgi alpha-mannosidase II"/>
    <property type="match status" value="1"/>
</dbReference>
<dbReference type="InterPro" id="IPR013780">
    <property type="entry name" value="Glyco_hydro_b"/>
</dbReference>
<dbReference type="InterPro" id="IPR013784">
    <property type="entry name" value="Carb-bd-like_fold"/>
</dbReference>
<keyword evidence="13" id="KW-1185">Reference proteome</keyword>
<dbReference type="GO" id="GO:2001070">
    <property type="term" value="F:starch binding"/>
    <property type="evidence" value="ECO:0007669"/>
    <property type="project" value="InterPro"/>
</dbReference>
<dbReference type="GO" id="GO:0005975">
    <property type="term" value="P:carbohydrate metabolic process"/>
    <property type="evidence" value="ECO:0007669"/>
    <property type="project" value="InterPro"/>
</dbReference>
<dbReference type="SMART" id="SM00632">
    <property type="entry name" value="Aamy_C"/>
    <property type="match status" value="1"/>
</dbReference>
<dbReference type="AlphaFoldDB" id="A0A261FEU9"/>
<dbReference type="Gene3D" id="2.60.40.10">
    <property type="entry name" value="Immunoglobulins"/>
    <property type="match status" value="2"/>
</dbReference>
<dbReference type="RefSeq" id="WP_211276850.1">
    <property type="nucleotide sequence ID" value="NZ_MWWW01000027.1"/>
</dbReference>
<evidence type="ECO:0000259" key="11">
    <source>
        <dbReference type="PROSITE" id="PS51166"/>
    </source>
</evidence>
<evidence type="ECO:0000313" key="13">
    <source>
        <dbReference type="Proteomes" id="UP000216871"/>
    </source>
</evidence>
<dbReference type="SUPFAM" id="SSF51011">
    <property type="entry name" value="Glycosyl hydrolase domain"/>
    <property type="match status" value="1"/>
</dbReference>
<dbReference type="InterPro" id="IPR013783">
    <property type="entry name" value="Ig-like_fold"/>
</dbReference>
<evidence type="ECO:0000256" key="3">
    <source>
        <dbReference type="ARBA" id="ARBA00008061"/>
    </source>
</evidence>
<dbReference type="InterPro" id="IPR017853">
    <property type="entry name" value="GH"/>
</dbReference>
<dbReference type="InterPro" id="IPR006048">
    <property type="entry name" value="A-amylase/branching_C"/>
</dbReference>
<dbReference type="InterPro" id="IPR002044">
    <property type="entry name" value="CBM20"/>
</dbReference>
<keyword evidence="8" id="KW-0106">Calcium</keyword>
<dbReference type="Pfam" id="PF01833">
    <property type="entry name" value="TIG"/>
    <property type="match status" value="1"/>
</dbReference>
<evidence type="ECO:0000256" key="4">
    <source>
        <dbReference type="ARBA" id="ARBA00012595"/>
    </source>
</evidence>
<name>A0A261FEU9_9BIFI</name>
<dbReference type="EC" id="3.2.1.1" evidence="4"/>
<evidence type="ECO:0000256" key="5">
    <source>
        <dbReference type="ARBA" id="ARBA00017303"/>
    </source>
</evidence>
<dbReference type="PRINTS" id="PR00110">
    <property type="entry name" value="ALPHAAMYLASE"/>
</dbReference>
<evidence type="ECO:0000256" key="2">
    <source>
        <dbReference type="ARBA" id="ARBA00001913"/>
    </source>
</evidence>
<keyword evidence="6" id="KW-0479">Metal-binding</keyword>
<evidence type="ECO:0000256" key="10">
    <source>
        <dbReference type="RuleBase" id="RU003615"/>
    </source>
</evidence>